<proteinExistence type="predicted"/>
<dbReference type="RefSeq" id="WP_047617365.1">
    <property type="nucleotide sequence ID" value="NZ_CP050103.1"/>
</dbReference>
<dbReference type="InterPro" id="IPR008775">
    <property type="entry name" value="Phytyl_CoA_dOase-like"/>
</dbReference>
<accession>A0A1B8R9Y2</accession>
<dbReference type="Gene3D" id="2.60.120.620">
    <property type="entry name" value="q2cbj1_9rhob like domain"/>
    <property type="match status" value="1"/>
</dbReference>
<reference evidence="1" key="2">
    <citation type="journal article" date="2016" name="Front. Microbiol.">
        <title>The Regulatory Protein RosR Affects Rhizobium leguminosarum bv. trifolii Protein Profiles, Cell Surface Properties, and Symbiosis with Clover.</title>
        <authorList>
            <person name="Rachwal K."/>
            <person name="Boguszewska A."/>
            <person name="Kopcinska J."/>
            <person name="Karas M."/>
            <person name="Tchorzewski M."/>
            <person name="Janczarek M."/>
        </authorList>
    </citation>
    <scope>NUCLEOTIDE SEQUENCE</scope>
    <source>
        <strain evidence="1">Rt24.2</strain>
    </source>
</reference>
<dbReference type="EMBL" id="KX489192">
    <property type="protein sequence ID" value="AOO91556.1"/>
    <property type="molecule type" value="Genomic_DNA"/>
</dbReference>
<sequence length="459" mass="51732">MTRTAGDLDPKILMQSVGRDELMAFARDGYLHLRGIIPQSSCDYLIERTWSKLPDHWVKNDPQSWCGDVQDSCHLADLNYRRGLVKFQKGELVEDQVIHKSFGAGSPLEQIALGLIGRPLRQIRVRGLYPNIPAPERMRLRQFTTPHVEAHPAHLVALCYLSSVGPSGGGLLVWPGSHHSLYNAFSSKLEFDKTAKYDRELTYWAKRKPIELCGSSGDVILIHHRLFHAPSLNRSDAIRFAFLCDYLSEDYKTLCTEQPKQIWEDWEPIRSVATECSALRHDQLPRWTASDTHSDVALHATHFTTINKREGTEIARARRKGDIWLSLSNSVERANSTSLDPSGTKLDDGTKIKINGRRPASMSTNGITARARLRNGTNSIEISGTGGPCLFRLINIRLPFSESILVHEEVIELGTDGFALQVDYRIESELLYCQKGPAPAQKYGSARGWLRRALERIRI</sequence>
<dbReference type="PANTHER" id="PTHR31630">
    <property type="entry name" value="PHYTANOYL-COA DIOXYGENASE-RELATED-RELATED"/>
    <property type="match status" value="1"/>
</dbReference>
<dbReference type="Pfam" id="PF05721">
    <property type="entry name" value="PhyH"/>
    <property type="match status" value="1"/>
</dbReference>
<dbReference type="SUPFAM" id="SSF51197">
    <property type="entry name" value="Clavaminate synthase-like"/>
    <property type="match status" value="1"/>
</dbReference>
<name>A0A1B8R9Y2_RHILT</name>
<dbReference type="GO" id="GO:0016706">
    <property type="term" value="F:2-oxoglutarate-dependent dioxygenase activity"/>
    <property type="evidence" value="ECO:0007669"/>
    <property type="project" value="UniProtKB-ARBA"/>
</dbReference>
<evidence type="ECO:0008006" key="2">
    <source>
        <dbReference type="Google" id="ProtNLM"/>
    </source>
</evidence>
<reference evidence="1" key="1">
    <citation type="journal article" date="2015" name="BMC Genomics">
        <title>Transcriptome profiling of a Rhizobium leguminosarum bv. trifolii rosR mutant reveals the role of the transcriptional regulator RosR in motility, synthesis of cell-surface components, and other cellular processes.</title>
        <authorList>
            <person name="Rachwal K."/>
            <person name="Matczynska E."/>
            <person name="Janczarek M."/>
        </authorList>
    </citation>
    <scope>NUCLEOTIDE SEQUENCE</scope>
    <source>
        <strain evidence="1">Rt24.2</strain>
    </source>
</reference>
<dbReference type="PANTHER" id="PTHR31630:SF6">
    <property type="entry name" value="PHYTANOYL-COA DIOXYGENASE-RELATED"/>
    <property type="match status" value="1"/>
</dbReference>
<dbReference type="AlphaFoldDB" id="A0A1B8R9Y2"/>
<protein>
    <recommendedName>
        <fullName evidence="2">Phytanoyl-CoA dioxygenase family protein</fullName>
    </recommendedName>
</protein>
<organism evidence="1">
    <name type="scientific">Rhizobium leguminosarum bv. trifolii</name>
    <dbReference type="NCBI Taxonomy" id="386"/>
    <lineage>
        <taxon>Bacteria</taxon>
        <taxon>Pseudomonadati</taxon>
        <taxon>Pseudomonadota</taxon>
        <taxon>Alphaproteobacteria</taxon>
        <taxon>Hyphomicrobiales</taxon>
        <taxon>Rhizobiaceae</taxon>
        <taxon>Rhizobium/Agrobacterium group</taxon>
        <taxon>Rhizobium</taxon>
    </lineage>
</organism>
<evidence type="ECO:0000313" key="1">
    <source>
        <dbReference type="EMBL" id="AOO91556.1"/>
    </source>
</evidence>